<dbReference type="GO" id="GO:0071555">
    <property type="term" value="P:cell wall organization"/>
    <property type="evidence" value="ECO:0007669"/>
    <property type="project" value="UniProtKB-KW"/>
</dbReference>
<dbReference type="InterPro" id="IPR009019">
    <property type="entry name" value="KH_sf_prok-type"/>
</dbReference>
<evidence type="ECO:0000256" key="1">
    <source>
        <dbReference type="ARBA" id="ARBA00022490"/>
    </source>
</evidence>
<reference evidence="5" key="1">
    <citation type="journal article" date="2019" name="Int. J. Syst. Evol. Microbiol.">
        <title>The Global Catalogue of Microorganisms (GCM) 10K type strain sequencing project: providing services to taxonomists for standard genome sequencing and annotation.</title>
        <authorList>
            <consortium name="The Broad Institute Genomics Platform"/>
            <consortium name="The Broad Institute Genome Sequencing Center for Infectious Disease"/>
            <person name="Wu L."/>
            <person name="Ma J."/>
        </authorList>
    </citation>
    <scope>NUCLEOTIDE SEQUENCE [LARGE SCALE GENOMIC DNA]</scope>
    <source>
        <strain evidence="5">CGMCC 1.14993</strain>
    </source>
</reference>
<name>A0A8J3EYI6_9BACI</name>
<dbReference type="InterPro" id="IPR015946">
    <property type="entry name" value="KH_dom-like_a/b"/>
</dbReference>
<comment type="similarity">
    <text evidence="3">Belongs to the KhpA RNA-binding protein family.</text>
</comment>
<dbReference type="InterPro" id="IPR020627">
    <property type="entry name" value="KhpA"/>
</dbReference>
<keyword evidence="3" id="KW-0133">Cell shape</keyword>
<keyword evidence="3" id="KW-0143">Chaperone</keyword>
<dbReference type="AlphaFoldDB" id="A0A8J3EYI6"/>
<evidence type="ECO:0000256" key="2">
    <source>
        <dbReference type="ARBA" id="ARBA00022884"/>
    </source>
</evidence>
<organism evidence="4 5">
    <name type="scientific">Gottfriedia solisilvae</name>
    <dbReference type="NCBI Taxonomy" id="1516104"/>
    <lineage>
        <taxon>Bacteria</taxon>
        <taxon>Bacillati</taxon>
        <taxon>Bacillota</taxon>
        <taxon>Bacilli</taxon>
        <taxon>Bacillales</taxon>
        <taxon>Bacillaceae</taxon>
        <taxon>Gottfriedia</taxon>
    </lineage>
</organism>
<protein>
    <recommendedName>
        <fullName evidence="3">RNA-binding protein KhpA</fullName>
    </recommendedName>
    <alternativeName>
        <fullName evidence="3">KH-domain protein A</fullName>
    </alternativeName>
</protein>
<sequence length="79" mass="8916">MEKKMNTLINAIVSSLVDHPEDISLQVKEDENNLYFHLQVNPEDAGRVIGKHGKIAKAIRTVVYAASNEHAKRIHLDIQ</sequence>
<proteinExistence type="inferred from homology"/>
<comment type="subunit">
    <text evidence="3">Forms a complex with KhpB.</text>
</comment>
<keyword evidence="1 3" id="KW-0963">Cytoplasm</keyword>
<dbReference type="GO" id="GO:0009252">
    <property type="term" value="P:peptidoglycan biosynthetic process"/>
    <property type="evidence" value="ECO:0007669"/>
    <property type="project" value="UniProtKB-UniRule"/>
</dbReference>
<comment type="caution">
    <text evidence="4">The sequence shown here is derived from an EMBL/GenBank/DDBJ whole genome shotgun (WGS) entry which is preliminary data.</text>
</comment>
<dbReference type="EMBL" id="BMHB01000001">
    <property type="protein sequence ID" value="GGI14272.1"/>
    <property type="molecule type" value="Genomic_DNA"/>
</dbReference>
<dbReference type="PANTHER" id="PTHR34654:SF1">
    <property type="entry name" value="RNA-BINDING PROTEIN KHPA"/>
    <property type="match status" value="1"/>
</dbReference>
<dbReference type="CDD" id="cd22533">
    <property type="entry name" value="KH-II_YlqC-like"/>
    <property type="match status" value="1"/>
</dbReference>
<evidence type="ECO:0000313" key="5">
    <source>
        <dbReference type="Proteomes" id="UP000626244"/>
    </source>
</evidence>
<dbReference type="GO" id="GO:0003723">
    <property type="term" value="F:RNA binding"/>
    <property type="evidence" value="ECO:0007669"/>
    <property type="project" value="UniProtKB-UniRule"/>
</dbReference>
<gene>
    <name evidence="3" type="primary">khpA</name>
    <name evidence="4" type="ORF">GCM10007380_22110</name>
</gene>
<evidence type="ECO:0000313" key="4">
    <source>
        <dbReference type="EMBL" id="GGI14272.1"/>
    </source>
</evidence>
<dbReference type="Proteomes" id="UP000626244">
    <property type="component" value="Unassembled WGS sequence"/>
</dbReference>
<dbReference type="HAMAP" id="MF_00088">
    <property type="entry name" value="KhpA"/>
    <property type="match status" value="1"/>
</dbReference>
<dbReference type="SUPFAM" id="SSF54814">
    <property type="entry name" value="Prokaryotic type KH domain (KH-domain type II)"/>
    <property type="match status" value="1"/>
</dbReference>
<dbReference type="GO" id="GO:0005737">
    <property type="term" value="C:cytoplasm"/>
    <property type="evidence" value="ECO:0007669"/>
    <property type="project" value="UniProtKB-SubCell"/>
</dbReference>
<dbReference type="Pfam" id="PF13083">
    <property type="entry name" value="KH_KhpA-B"/>
    <property type="match status" value="1"/>
</dbReference>
<dbReference type="PANTHER" id="PTHR34654">
    <property type="entry name" value="UPF0109 PROTEIN SCO5592"/>
    <property type="match status" value="1"/>
</dbReference>
<accession>A0A8J3EYI6</accession>
<dbReference type="Gene3D" id="3.30.300.20">
    <property type="match status" value="1"/>
</dbReference>
<comment type="function">
    <text evidence="3">A probable RNA chaperone. Forms a complex with KhpB which binds to cellular RNA and controls its expression. Plays a role in peptidoglycan (PG) homeostasis and cell length regulation.</text>
</comment>
<dbReference type="GO" id="GO:0008360">
    <property type="term" value="P:regulation of cell shape"/>
    <property type="evidence" value="ECO:0007669"/>
    <property type="project" value="UniProtKB-KW"/>
</dbReference>
<keyword evidence="3" id="KW-0961">Cell wall biogenesis/degradation</keyword>
<evidence type="ECO:0000256" key="3">
    <source>
        <dbReference type="HAMAP-Rule" id="MF_00088"/>
    </source>
</evidence>
<keyword evidence="2 3" id="KW-0694">RNA-binding</keyword>
<comment type="subcellular location">
    <subcellularLocation>
        <location evidence="3">Cytoplasm</location>
    </subcellularLocation>
</comment>
<keyword evidence="5" id="KW-1185">Reference proteome</keyword>